<name>A0ABR0SMY1_9HYPO</name>
<organism evidence="1 2">
    <name type="scientific">Cladobotryum mycophilum</name>
    <dbReference type="NCBI Taxonomy" id="491253"/>
    <lineage>
        <taxon>Eukaryota</taxon>
        <taxon>Fungi</taxon>
        <taxon>Dikarya</taxon>
        <taxon>Ascomycota</taxon>
        <taxon>Pezizomycotina</taxon>
        <taxon>Sordariomycetes</taxon>
        <taxon>Hypocreomycetidae</taxon>
        <taxon>Hypocreales</taxon>
        <taxon>Hypocreaceae</taxon>
        <taxon>Cladobotryum</taxon>
    </lineage>
</organism>
<dbReference type="EMBL" id="JAVFKD010000012">
    <property type="protein sequence ID" value="KAK5993551.1"/>
    <property type="molecule type" value="Genomic_DNA"/>
</dbReference>
<keyword evidence="2" id="KW-1185">Reference proteome</keyword>
<evidence type="ECO:0000313" key="2">
    <source>
        <dbReference type="Proteomes" id="UP001338125"/>
    </source>
</evidence>
<gene>
    <name evidence="1" type="ORF">PT974_06985</name>
</gene>
<dbReference type="InterPro" id="IPR038213">
    <property type="entry name" value="IFI6/IFI27-like_sf"/>
</dbReference>
<reference evidence="1 2" key="1">
    <citation type="submission" date="2024-01" db="EMBL/GenBank/DDBJ databases">
        <title>Complete genome of Cladobotryum mycophilum ATHUM6906.</title>
        <authorList>
            <person name="Christinaki A.C."/>
            <person name="Myridakis A.I."/>
            <person name="Kouvelis V.N."/>
        </authorList>
    </citation>
    <scope>NUCLEOTIDE SEQUENCE [LARGE SCALE GENOMIC DNA]</scope>
    <source>
        <strain evidence="1 2">ATHUM6906</strain>
    </source>
</reference>
<dbReference type="Gene3D" id="6.10.110.10">
    <property type="match status" value="1"/>
</dbReference>
<comment type="caution">
    <text evidence="1">The sequence shown here is derived from an EMBL/GenBank/DDBJ whole genome shotgun (WGS) entry which is preliminary data.</text>
</comment>
<dbReference type="Proteomes" id="UP001338125">
    <property type="component" value="Unassembled WGS sequence"/>
</dbReference>
<evidence type="ECO:0000313" key="1">
    <source>
        <dbReference type="EMBL" id="KAK5993551.1"/>
    </source>
</evidence>
<protein>
    <submittedName>
        <fullName evidence="1">Uncharacterized protein</fullName>
    </submittedName>
</protein>
<proteinExistence type="predicted"/>
<accession>A0ABR0SMY1</accession>
<sequence>MSFFDTLSGFVNVAAAEASKQAVVAARVIAAEAPKHIQAAQNFANEASKVIAAEAPGRFEAARSFAAGAAQAAKCAAVEAANINSEECRKILAGGSSTMTQRAVYLAAENPVTAAAVGVGLLTAAVPAILSSPFMLAAGALGFTANGVVAGSIAAAVQATIPNVVGGSTFAILQSAAAGGTGLAVVNGVAQVAGGTVAAVGGLAGVIGQVFGNSTA</sequence>